<feature type="domain" description="B box-type" evidence="3">
    <location>
        <begin position="218"/>
        <end position="259"/>
    </location>
</feature>
<keyword evidence="1" id="KW-0479">Metal-binding</keyword>
<feature type="compositionally biased region" description="Basic residues" evidence="2">
    <location>
        <begin position="42"/>
        <end position="61"/>
    </location>
</feature>
<dbReference type="InterPro" id="IPR053003">
    <property type="entry name" value="TRIM_RBCC_E3_ubiq-ligases"/>
</dbReference>
<feature type="compositionally biased region" description="Low complexity" evidence="2">
    <location>
        <begin position="98"/>
        <end position="110"/>
    </location>
</feature>
<feature type="compositionally biased region" description="Pro residues" evidence="2">
    <location>
        <begin position="807"/>
        <end position="818"/>
    </location>
</feature>
<dbReference type="GO" id="GO:0061630">
    <property type="term" value="F:ubiquitin protein ligase activity"/>
    <property type="evidence" value="ECO:0007669"/>
    <property type="project" value="TreeGrafter"/>
</dbReference>
<name>A0A9W8LKD2_9FUNG</name>
<dbReference type="GO" id="GO:0005164">
    <property type="term" value="F:tumor necrosis factor receptor binding"/>
    <property type="evidence" value="ECO:0007669"/>
    <property type="project" value="TreeGrafter"/>
</dbReference>
<feature type="compositionally biased region" description="Low complexity" evidence="2">
    <location>
        <begin position="62"/>
        <end position="85"/>
    </location>
</feature>
<evidence type="ECO:0000313" key="4">
    <source>
        <dbReference type="EMBL" id="KAJ2783604.1"/>
    </source>
</evidence>
<reference evidence="4" key="1">
    <citation type="submission" date="2022-07" db="EMBL/GenBank/DDBJ databases">
        <title>Phylogenomic reconstructions and comparative analyses of Kickxellomycotina fungi.</title>
        <authorList>
            <person name="Reynolds N.K."/>
            <person name="Stajich J.E."/>
            <person name="Barry K."/>
            <person name="Grigoriev I.V."/>
            <person name="Crous P."/>
            <person name="Smith M.E."/>
        </authorList>
    </citation>
    <scope>NUCLEOTIDE SEQUENCE</scope>
    <source>
        <strain evidence="4">BCRC 34489</strain>
    </source>
</reference>
<dbReference type="GO" id="GO:0008270">
    <property type="term" value="F:zinc ion binding"/>
    <property type="evidence" value="ECO:0007669"/>
    <property type="project" value="UniProtKB-KW"/>
</dbReference>
<feature type="region of interest" description="Disordered" evidence="2">
    <location>
        <begin position="788"/>
        <end position="850"/>
    </location>
</feature>
<feature type="compositionally biased region" description="Polar residues" evidence="2">
    <location>
        <begin position="86"/>
        <end position="97"/>
    </location>
</feature>
<dbReference type="GO" id="GO:0006513">
    <property type="term" value="P:protein monoubiquitination"/>
    <property type="evidence" value="ECO:0007669"/>
    <property type="project" value="TreeGrafter"/>
</dbReference>
<dbReference type="GO" id="GO:0005778">
    <property type="term" value="C:peroxisomal membrane"/>
    <property type="evidence" value="ECO:0007669"/>
    <property type="project" value="TreeGrafter"/>
</dbReference>
<feature type="compositionally biased region" description="Low complexity" evidence="2">
    <location>
        <begin position="1"/>
        <end position="17"/>
    </location>
</feature>
<feature type="region of interest" description="Disordered" evidence="2">
    <location>
        <begin position="555"/>
        <end position="616"/>
    </location>
</feature>
<feature type="region of interest" description="Disordered" evidence="2">
    <location>
        <begin position="1051"/>
        <end position="1108"/>
    </location>
</feature>
<dbReference type="GO" id="GO:0031625">
    <property type="term" value="F:ubiquitin protein ligase binding"/>
    <property type="evidence" value="ECO:0007669"/>
    <property type="project" value="TreeGrafter"/>
</dbReference>
<dbReference type="PANTHER" id="PTHR36754:SF2">
    <property type="entry name" value="E3 UBIQUITIN-PROTEIN LIGASE TRIM37"/>
    <property type="match status" value="1"/>
</dbReference>
<feature type="compositionally biased region" description="Low complexity" evidence="2">
    <location>
        <begin position="946"/>
        <end position="965"/>
    </location>
</feature>
<dbReference type="PROSITE" id="PS50119">
    <property type="entry name" value="ZF_BBOX"/>
    <property type="match status" value="1"/>
</dbReference>
<feature type="compositionally biased region" description="Polar residues" evidence="2">
    <location>
        <begin position="179"/>
        <end position="189"/>
    </location>
</feature>
<dbReference type="InterPro" id="IPR000315">
    <property type="entry name" value="Znf_B-box"/>
</dbReference>
<feature type="compositionally biased region" description="Acidic residues" evidence="2">
    <location>
        <begin position="162"/>
        <end position="172"/>
    </location>
</feature>
<feature type="compositionally biased region" description="Basic and acidic residues" evidence="2">
    <location>
        <begin position="571"/>
        <end position="595"/>
    </location>
</feature>
<evidence type="ECO:0000259" key="3">
    <source>
        <dbReference type="PROSITE" id="PS50119"/>
    </source>
</evidence>
<sequence length="1135" mass="120249">MHGSSAGAMAGSAQSSGTYTEDDVVGSIAPLDVGSPAWASKKMQRQHKKAQQQQQQRRRRGSSSASHGSNSSSTATAQSTAHDSTCSPSSTTHTLTEQRQSQTQQRQQHQAYALAEDKCGFVEKPDSPLCTTLPMAEVAAIVEARDAEPLTVAVLSAIGEEEPCSVDSENDSDGPWGQATLSRTPSQHSVSLSVRQQLQQQQPAAAAAVFGTDGESVHHAERCGTHPGQRNDMWCDECQAAICSHCARAAHGGHVTLKLSEAYNDAYDEIEEVQMALVQLLGETRRRQALVDAGQRALEAAHAQAQAWLAEDRARDERQVAALHEQALERLALHEAACSEWRQHLDATAEMAQHVAEDFTQAQAVAARGVAARLLTIAEKSRPGTWADSVEDTSDALTEVVRPGAQHATLVVARVADLGRKRGHVRVVGDALAALGGVWRMEARRTNSRTGESMLAVTVSCVERGDGAGDYTVGVQLAEAPKVRAREHRGAWAAGSSHEFVVCAMDALGGSGALAKDGSVEVRMSVRAESYRGLAEVQASRIAALEQRVAALEAERASAAPPAASSGESSDGVRDRARLTASLRAERRSRPRSESRGWVTSPRRSEQAPAPGEASPTLAARKSMLLNQATPTLAGERVQSLDQTTPSLIGERLQSLGQTTPLAAGDAASPLALDTLSPRKPEHRRAVSLTTKLRRAPPIPFPLDLRAHSVQINPMASESQTSLASNASGTGSVFKRLGGWVRGGLGRVPLAAGGSPPVPAADGLDEWTLLDKSLSPGFPGALASTQSLSALDSGSPGAAVAARRRGPLPPTIPLPPLPQAQRRSESDAVAAPDNVHSSAARRNTNAQSNERELVAQRASVMQRLQALELIRNTAENSRDGYSQATLRRISSEVGLVVEGRQRRLEAARRAGDKTDGAAHADAAQQQQPRQQQQRPRRDSSSDTRSKTTQPAAPATAAAQLTPQAARRGGILKAGRSRRETGQPQLQFQQQPASVQAHHHARTHGRVSASSAAAARKRVRFPEESRLLETIRMADPQLMQAFDQRAAVTAAAASRQGSTEDGEQRSGLAARLHVGPNTQSAQSSPAVSLALGSSVSSPSPAEADDAADARRRVFGVEHIPDIARGRNTAFSPGSPA</sequence>
<feature type="compositionally biased region" description="Polar residues" evidence="2">
    <location>
        <begin position="835"/>
        <end position="848"/>
    </location>
</feature>
<dbReference type="SUPFAM" id="SSF57845">
    <property type="entry name" value="B-box zinc-binding domain"/>
    <property type="match status" value="1"/>
</dbReference>
<feature type="compositionally biased region" description="Low complexity" evidence="2">
    <location>
        <begin position="1082"/>
        <end position="1100"/>
    </location>
</feature>
<accession>A0A9W8LKD2</accession>
<dbReference type="GO" id="GO:0016235">
    <property type="term" value="C:aggresome"/>
    <property type="evidence" value="ECO:0007669"/>
    <property type="project" value="TreeGrafter"/>
</dbReference>
<dbReference type="Gene3D" id="3.30.160.60">
    <property type="entry name" value="Classic Zinc Finger"/>
    <property type="match status" value="1"/>
</dbReference>
<dbReference type="AlphaFoldDB" id="A0A9W8LKD2"/>
<feature type="compositionally biased region" description="Low complexity" evidence="2">
    <location>
        <begin position="919"/>
        <end position="933"/>
    </location>
</feature>
<feature type="region of interest" description="Disordered" evidence="2">
    <location>
        <begin position="1"/>
        <end position="111"/>
    </location>
</feature>
<evidence type="ECO:0000313" key="5">
    <source>
        <dbReference type="Proteomes" id="UP001140172"/>
    </source>
</evidence>
<comment type="caution">
    <text evidence="4">The sequence shown here is derived from an EMBL/GenBank/DDBJ whole genome shotgun (WGS) entry which is preliminary data.</text>
</comment>
<gene>
    <name evidence="4" type="ORF">GGI15_002519</name>
</gene>
<feature type="compositionally biased region" description="Basic and acidic residues" evidence="2">
    <location>
        <begin position="935"/>
        <end position="945"/>
    </location>
</feature>
<organism evidence="4 5">
    <name type="scientific">Coemansia interrupta</name>
    <dbReference type="NCBI Taxonomy" id="1126814"/>
    <lineage>
        <taxon>Eukaryota</taxon>
        <taxon>Fungi</taxon>
        <taxon>Fungi incertae sedis</taxon>
        <taxon>Zoopagomycota</taxon>
        <taxon>Kickxellomycotina</taxon>
        <taxon>Kickxellomycetes</taxon>
        <taxon>Kickxellales</taxon>
        <taxon>Kickxellaceae</taxon>
        <taxon>Coemansia</taxon>
    </lineage>
</organism>
<keyword evidence="5" id="KW-1185">Reference proteome</keyword>
<dbReference type="Pfam" id="PF00643">
    <property type="entry name" value="zf-B_box"/>
    <property type="match status" value="1"/>
</dbReference>
<evidence type="ECO:0000256" key="1">
    <source>
        <dbReference type="PROSITE-ProRule" id="PRU00024"/>
    </source>
</evidence>
<dbReference type="GO" id="GO:0070842">
    <property type="term" value="P:aggresome assembly"/>
    <property type="evidence" value="ECO:0007669"/>
    <property type="project" value="TreeGrafter"/>
</dbReference>
<feature type="compositionally biased region" description="Low complexity" evidence="2">
    <location>
        <begin position="557"/>
        <end position="570"/>
    </location>
</feature>
<evidence type="ECO:0000256" key="2">
    <source>
        <dbReference type="SAM" id="MobiDB-lite"/>
    </source>
</evidence>
<feature type="region of interest" description="Disordered" evidence="2">
    <location>
        <begin position="905"/>
        <end position="1017"/>
    </location>
</feature>
<proteinExistence type="predicted"/>
<dbReference type="PANTHER" id="PTHR36754">
    <property type="entry name" value="E3 UBIQUITIN-PROTEIN LIGASE TRIM37"/>
    <property type="match status" value="1"/>
</dbReference>
<dbReference type="GO" id="GO:0051865">
    <property type="term" value="P:protein autoubiquitination"/>
    <property type="evidence" value="ECO:0007669"/>
    <property type="project" value="TreeGrafter"/>
</dbReference>
<dbReference type="Proteomes" id="UP001140172">
    <property type="component" value="Unassembled WGS sequence"/>
</dbReference>
<dbReference type="OrthoDB" id="5588412at2759"/>
<protein>
    <recommendedName>
        <fullName evidence="3">B box-type domain-containing protein</fullName>
    </recommendedName>
</protein>
<keyword evidence="1" id="KW-0862">Zinc</keyword>
<feature type="region of interest" description="Disordered" evidence="2">
    <location>
        <begin position="162"/>
        <end position="189"/>
    </location>
</feature>
<feature type="compositionally biased region" description="Basic and acidic residues" evidence="2">
    <location>
        <begin position="905"/>
        <end position="918"/>
    </location>
</feature>
<keyword evidence="1" id="KW-0863">Zinc-finger</keyword>
<feature type="compositionally biased region" description="Low complexity" evidence="2">
    <location>
        <begin position="982"/>
        <end position="991"/>
    </location>
</feature>
<dbReference type="EMBL" id="JANBUM010000137">
    <property type="protein sequence ID" value="KAJ2783604.1"/>
    <property type="molecule type" value="Genomic_DNA"/>
</dbReference>